<dbReference type="RefSeq" id="WP_173126784.1">
    <property type="nucleotide sequence ID" value="NZ_CBCSGW010000097.1"/>
</dbReference>
<dbReference type="PANTHER" id="PTHR41521">
    <property type="match status" value="1"/>
</dbReference>
<dbReference type="EMBL" id="JAAATY010000004">
    <property type="protein sequence ID" value="NRN64518.1"/>
    <property type="molecule type" value="Genomic_DNA"/>
</dbReference>
<dbReference type="InterPro" id="IPR010753">
    <property type="entry name" value="DUF1330"/>
</dbReference>
<evidence type="ECO:0000313" key="3">
    <source>
        <dbReference type="Proteomes" id="UP000763557"/>
    </source>
</evidence>
<gene>
    <name evidence="2" type="ORF">GC106_17240</name>
</gene>
<evidence type="ECO:0000313" key="2">
    <source>
        <dbReference type="EMBL" id="NRN64518.1"/>
    </source>
</evidence>
<organism evidence="2 3">
    <name type="scientific">Kibdelosporangium persicum</name>
    <dbReference type="NCBI Taxonomy" id="2698649"/>
    <lineage>
        <taxon>Bacteria</taxon>
        <taxon>Bacillati</taxon>
        <taxon>Actinomycetota</taxon>
        <taxon>Actinomycetes</taxon>
        <taxon>Pseudonocardiales</taxon>
        <taxon>Pseudonocardiaceae</taxon>
        <taxon>Kibdelosporangium</taxon>
    </lineage>
</organism>
<keyword evidence="3" id="KW-1185">Reference proteome</keyword>
<proteinExistence type="predicted"/>
<dbReference type="InterPro" id="IPR011008">
    <property type="entry name" value="Dimeric_a/b-barrel"/>
</dbReference>
<protein>
    <submittedName>
        <fullName evidence="2">Phosphopantothenoylcysteine decarboxylase/phosphopantothenate-cysteine ligase</fullName>
    </submittedName>
</protein>
<reference evidence="2 3" key="1">
    <citation type="submission" date="2020-01" db="EMBL/GenBank/DDBJ databases">
        <title>Kibdelosporangium persica a novel Actinomycetes from a hot desert in Iran.</title>
        <authorList>
            <person name="Safaei N."/>
            <person name="Zaburannyi N."/>
            <person name="Mueller R."/>
            <person name="Wink J."/>
        </authorList>
    </citation>
    <scope>NUCLEOTIDE SEQUENCE [LARGE SCALE GENOMIC DNA]</scope>
    <source>
        <strain evidence="2 3">4NS15</strain>
    </source>
</reference>
<dbReference type="Gene3D" id="3.30.70.100">
    <property type="match status" value="1"/>
</dbReference>
<dbReference type="SUPFAM" id="SSF54909">
    <property type="entry name" value="Dimeric alpha+beta barrel"/>
    <property type="match status" value="1"/>
</dbReference>
<comment type="caution">
    <text evidence="2">The sequence shown here is derived from an EMBL/GenBank/DDBJ whole genome shotgun (WGS) entry which is preliminary data.</text>
</comment>
<keyword evidence="2" id="KW-0436">Ligase</keyword>
<accession>A0ABX2EZV4</accession>
<dbReference type="PANTHER" id="PTHR41521:SF4">
    <property type="entry name" value="BLR0684 PROTEIN"/>
    <property type="match status" value="1"/>
</dbReference>
<dbReference type="GO" id="GO:0016874">
    <property type="term" value="F:ligase activity"/>
    <property type="evidence" value="ECO:0007669"/>
    <property type="project" value="UniProtKB-KW"/>
</dbReference>
<dbReference type="Pfam" id="PF07045">
    <property type="entry name" value="DUF1330"/>
    <property type="match status" value="1"/>
</dbReference>
<sequence>MPAYLLVEAEVRDMSAVPAYNEIAQRSIAQYDGRYLVKGGSAELEDGTSLPEGKVVGVIEFPSMARLKEWHTSPEYAEAMKIRDRAVDVRLLFVDGNV</sequence>
<feature type="domain" description="DUF1330" evidence="1">
    <location>
        <begin position="2"/>
        <end position="96"/>
    </location>
</feature>
<evidence type="ECO:0000259" key="1">
    <source>
        <dbReference type="Pfam" id="PF07045"/>
    </source>
</evidence>
<dbReference type="Proteomes" id="UP000763557">
    <property type="component" value="Unassembled WGS sequence"/>
</dbReference>
<name>A0ABX2EZV4_9PSEU</name>